<feature type="transmembrane region" description="Helical" evidence="1">
    <location>
        <begin position="53"/>
        <end position="76"/>
    </location>
</feature>
<gene>
    <name evidence="2" type="ORF">B0H15DRAFT_808851</name>
</gene>
<keyword evidence="1" id="KW-1133">Transmembrane helix</keyword>
<protein>
    <submittedName>
        <fullName evidence="2">Uncharacterized protein</fullName>
    </submittedName>
</protein>
<accession>A0AAD6XY80</accession>
<reference evidence="2" key="1">
    <citation type="submission" date="2023-03" db="EMBL/GenBank/DDBJ databases">
        <title>Massive genome expansion in bonnet fungi (Mycena s.s.) driven by repeated elements and novel gene families across ecological guilds.</title>
        <authorList>
            <consortium name="Lawrence Berkeley National Laboratory"/>
            <person name="Harder C.B."/>
            <person name="Miyauchi S."/>
            <person name="Viragh M."/>
            <person name="Kuo A."/>
            <person name="Thoen E."/>
            <person name="Andreopoulos B."/>
            <person name="Lu D."/>
            <person name="Skrede I."/>
            <person name="Drula E."/>
            <person name="Henrissat B."/>
            <person name="Morin E."/>
            <person name="Kohler A."/>
            <person name="Barry K."/>
            <person name="LaButti K."/>
            <person name="Morin E."/>
            <person name="Salamov A."/>
            <person name="Lipzen A."/>
            <person name="Mereny Z."/>
            <person name="Hegedus B."/>
            <person name="Baldrian P."/>
            <person name="Stursova M."/>
            <person name="Weitz H."/>
            <person name="Taylor A."/>
            <person name="Grigoriev I.V."/>
            <person name="Nagy L.G."/>
            <person name="Martin F."/>
            <person name="Kauserud H."/>
        </authorList>
    </citation>
    <scope>NUCLEOTIDE SEQUENCE</scope>
    <source>
        <strain evidence="2">CBHHK173m</strain>
    </source>
</reference>
<comment type="caution">
    <text evidence="2">The sequence shown here is derived from an EMBL/GenBank/DDBJ whole genome shotgun (WGS) entry which is preliminary data.</text>
</comment>
<feature type="transmembrane region" description="Helical" evidence="1">
    <location>
        <begin position="121"/>
        <end position="142"/>
    </location>
</feature>
<organism evidence="2 3">
    <name type="scientific">Mycena belliarum</name>
    <dbReference type="NCBI Taxonomy" id="1033014"/>
    <lineage>
        <taxon>Eukaryota</taxon>
        <taxon>Fungi</taxon>
        <taxon>Dikarya</taxon>
        <taxon>Basidiomycota</taxon>
        <taxon>Agaricomycotina</taxon>
        <taxon>Agaricomycetes</taxon>
        <taxon>Agaricomycetidae</taxon>
        <taxon>Agaricales</taxon>
        <taxon>Marasmiineae</taxon>
        <taxon>Mycenaceae</taxon>
        <taxon>Mycena</taxon>
    </lineage>
</organism>
<feature type="transmembrane region" description="Helical" evidence="1">
    <location>
        <begin position="88"/>
        <end position="109"/>
    </location>
</feature>
<evidence type="ECO:0000313" key="2">
    <source>
        <dbReference type="EMBL" id="KAJ7104172.1"/>
    </source>
</evidence>
<keyword evidence="1" id="KW-0812">Transmembrane</keyword>
<dbReference type="AlphaFoldDB" id="A0AAD6XY80"/>
<name>A0AAD6XY80_9AGAR</name>
<evidence type="ECO:0000256" key="1">
    <source>
        <dbReference type="SAM" id="Phobius"/>
    </source>
</evidence>
<evidence type="ECO:0000313" key="3">
    <source>
        <dbReference type="Proteomes" id="UP001222325"/>
    </source>
</evidence>
<proteinExistence type="predicted"/>
<dbReference type="Proteomes" id="UP001222325">
    <property type="component" value="Unassembled WGS sequence"/>
</dbReference>
<dbReference type="EMBL" id="JARJCN010000001">
    <property type="protein sequence ID" value="KAJ7104172.1"/>
    <property type="molecule type" value="Genomic_DNA"/>
</dbReference>
<keyword evidence="1" id="KW-0472">Membrane</keyword>
<keyword evidence="3" id="KW-1185">Reference proteome</keyword>
<sequence length="153" mass="16509">MAASPRWPSHALRQLQLVVPGGLLTYYLGTIQHISDALASTDDVDSWGRTATLASLSLGVLTVALFIYILLTPWIHSVAPDFRSWRESGLLSSVIPILTFSIVSGWLGMTATLGLWSSMGFPKAVVGTSAIYALMFGLLGLIPAPRIRSQRPD</sequence>